<comment type="caution">
    <text evidence="1">The sequence shown here is derived from an EMBL/GenBank/DDBJ whole genome shotgun (WGS) entry which is preliminary data.</text>
</comment>
<dbReference type="SUPFAM" id="SSF53474">
    <property type="entry name" value="alpha/beta-Hydrolases"/>
    <property type="match status" value="1"/>
</dbReference>
<evidence type="ECO:0000313" key="1">
    <source>
        <dbReference type="EMBL" id="TSJ75754.1"/>
    </source>
</evidence>
<evidence type="ECO:0008006" key="3">
    <source>
        <dbReference type="Google" id="ProtNLM"/>
    </source>
</evidence>
<evidence type="ECO:0000313" key="2">
    <source>
        <dbReference type="Proteomes" id="UP000315648"/>
    </source>
</evidence>
<organism evidence="1 2">
    <name type="scientific">Rariglobus hedericola</name>
    <dbReference type="NCBI Taxonomy" id="2597822"/>
    <lineage>
        <taxon>Bacteria</taxon>
        <taxon>Pseudomonadati</taxon>
        <taxon>Verrucomicrobiota</taxon>
        <taxon>Opitutia</taxon>
        <taxon>Opitutales</taxon>
        <taxon>Opitutaceae</taxon>
        <taxon>Rariglobus</taxon>
    </lineage>
</organism>
<dbReference type="Proteomes" id="UP000315648">
    <property type="component" value="Unassembled WGS sequence"/>
</dbReference>
<gene>
    <name evidence="1" type="ORF">FPL22_15930</name>
</gene>
<reference evidence="1 2" key="1">
    <citation type="submission" date="2019-07" db="EMBL/GenBank/DDBJ databases">
        <title>Description of 53C-WASEF.</title>
        <authorList>
            <person name="Pitt A."/>
            <person name="Hahn M.W."/>
        </authorList>
    </citation>
    <scope>NUCLEOTIDE SEQUENCE [LARGE SCALE GENOMIC DNA]</scope>
    <source>
        <strain evidence="1 2">53C-WASEF</strain>
    </source>
</reference>
<keyword evidence="2" id="KW-1185">Reference proteome</keyword>
<dbReference type="OrthoDB" id="5391393at2"/>
<name>A0A556QGJ5_9BACT</name>
<dbReference type="Gene3D" id="3.40.50.1820">
    <property type="entry name" value="alpha/beta hydrolase"/>
    <property type="match status" value="1"/>
</dbReference>
<dbReference type="RefSeq" id="WP_144354027.1">
    <property type="nucleotide sequence ID" value="NZ_CBCRVV010000004.1"/>
</dbReference>
<proteinExistence type="predicted"/>
<dbReference type="InterPro" id="IPR029058">
    <property type="entry name" value="AB_hydrolase_fold"/>
</dbReference>
<dbReference type="EMBL" id="VMBG01000003">
    <property type="protein sequence ID" value="TSJ75754.1"/>
    <property type="molecule type" value="Genomic_DNA"/>
</dbReference>
<protein>
    <recommendedName>
        <fullName evidence="3">Alpha/beta hydrolase</fullName>
    </recommendedName>
</protein>
<accession>A0A556QGJ5</accession>
<sequence length="372" mass="39963">MPALSFAPALALISAFGRGSPAQPLRTFIRTTGYKLRPPCPIPHTPARTTRQDAVLGSGAAGPHQLATLLCERRKGLVPTIVLGGFVPDATEQVFLLRGSLLNRGSVYYLNYPRNGFSADLLFAQLDDLVDELALVQGTPPVIFSVSFGSGLVLEWLRRTRAAGHHAAIAGAIFVSPIGCVEDLLAPGEAKPATLLGRAVKPFLEATDGLVDPKHIEKSRTIFNRMFGAGAQNKTALIALMSPAELRRLHAAVMDTIARVDTRGACERMAALNSFASPSAYFSQQLLPLTEAPVLILFAEDEEAVIDRRSPTRFALNAAHRAYFPNGTCRTLANPGGAPVQHASLIFHSGNFLPPIARFYKGLKTRKLLQAA</sequence>
<dbReference type="AlphaFoldDB" id="A0A556QGJ5"/>